<reference evidence="4" key="2">
    <citation type="submission" date="2018-10" db="UniProtKB">
        <authorList>
            <consortium name="EnsemblPlants"/>
        </authorList>
    </citation>
    <scope>IDENTIFICATION</scope>
</reference>
<dbReference type="PANTHER" id="PTHR13068:SF216">
    <property type="match status" value="1"/>
</dbReference>
<name>A0A3B6NJ60_WHEAT</name>
<dbReference type="InterPro" id="IPR038538">
    <property type="entry name" value="MTERF_sf"/>
</dbReference>
<accession>A0A3B6NJ60</accession>
<keyword evidence="5" id="KW-1185">Reference proteome</keyword>
<protein>
    <submittedName>
        <fullName evidence="4">Uncharacterized protein</fullName>
    </submittedName>
</protein>
<evidence type="ECO:0000256" key="3">
    <source>
        <dbReference type="ARBA" id="ARBA00022946"/>
    </source>
</evidence>
<dbReference type="GO" id="GO:0006353">
    <property type="term" value="P:DNA-templated transcription termination"/>
    <property type="evidence" value="ECO:0007669"/>
    <property type="project" value="UniProtKB-KW"/>
</dbReference>
<dbReference type="STRING" id="4565.A0A3B6NJ60"/>
<dbReference type="GO" id="GO:0009658">
    <property type="term" value="P:chloroplast organization"/>
    <property type="evidence" value="ECO:0000318"/>
    <property type="project" value="GO_Central"/>
</dbReference>
<evidence type="ECO:0000256" key="2">
    <source>
        <dbReference type="ARBA" id="ARBA00022472"/>
    </source>
</evidence>
<dbReference type="OMA" id="NHRIFLY"/>
<comment type="similarity">
    <text evidence="1">Belongs to the mTERF family.</text>
</comment>
<dbReference type="InterPro" id="IPR003690">
    <property type="entry name" value="MTERF"/>
</dbReference>
<keyword evidence="3" id="KW-0809">Transit peptide</keyword>
<proteinExistence type="inferred from homology"/>
<dbReference type="PANTHER" id="PTHR13068">
    <property type="entry name" value="CGI-12 PROTEIN-RELATED"/>
    <property type="match status" value="1"/>
</dbReference>
<evidence type="ECO:0000313" key="4">
    <source>
        <dbReference type="EnsemblPlants" id="TraesCS6A02G021800.1.cds1"/>
    </source>
</evidence>
<evidence type="ECO:0000256" key="1">
    <source>
        <dbReference type="ARBA" id="ARBA00007692"/>
    </source>
</evidence>
<keyword evidence="2" id="KW-0806">Transcription termination</keyword>
<dbReference type="FunFam" id="1.25.70.10:FF:000001">
    <property type="entry name" value="Mitochondrial transcription termination factor-like"/>
    <property type="match status" value="1"/>
</dbReference>
<reference evidence="4" key="1">
    <citation type="submission" date="2018-08" db="EMBL/GenBank/DDBJ databases">
        <authorList>
            <person name="Rossello M."/>
        </authorList>
    </citation>
    <scope>NUCLEOTIDE SEQUENCE [LARGE SCALE GENOMIC DNA]</scope>
    <source>
        <strain evidence="4">cv. Chinese Spring</strain>
    </source>
</reference>
<dbReference type="Gene3D" id="1.25.70.10">
    <property type="entry name" value="Transcription termination factor 3, mitochondrial"/>
    <property type="match status" value="2"/>
</dbReference>
<dbReference type="Gramene" id="TraesCS6A02G021800.1">
    <property type="protein sequence ID" value="TraesCS6A02G021800.1.cds1"/>
    <property type="gene ID" value="TraesCS6A02G021800"/>
</dbReference>
<organism evidence="4">
    <name type="scientific">Triticum aestivum</name>
    <name type="common">Wheat</name>
    <dbReference type="NCBI Taxonomy" id="4565"/>
    <lineage>
        <taxon>Eukaryota</taxon>
        <taxon>Viridiplantae</taxon>
        <taxon>Streptophyta</taxon>
        <taxon>Embryophyta</taxon>
        <taxon>Tracheophyta</taxon>
        <taxon>Spermatophyta</taxon>
        <taxon>Magnoliopsida</taxon>
        <taxon>Liliopsida</taxon>
        <taxon>Poales</taxon>
        <taxon>Poaceae</taxon>
        <taxon>BOP clade</taxon>
        <taxon>Pooideae</taxon>
        <taxon>Triticodae</taxon>
        <taxon>Triticeae</taxon>
        <taxon>Triticinae</taxon>
        <taxon>Triticum</taxon>
    </lineage>
</organism>
<keyword evidence="2" id="KW-0804">Transcription</keyword>
<dbReference type="OrthoDB" id="785478at2759"/>
<dbReference type="AlphaFoldDB" id="A0A3B6NJ60"/>
<dbReference type="GO" id="GO:0003676">
    <property type="term" value="F:nucleic acid binding"/>
    <property type="evidence" value="ECO:0007669"/>
    <property type="project" value="InterPro"/>
</dbReference>
<dbReference type="Pfam" id="PF02536">
    <property type="entry name" value="mTERF"/>
    <property type="match status" value="1"/>
</dbReference>
<dbReference type="Proteomes" id="UP000019116">
    <property type="component" value="Chromosome 6A"/>
</dbReference>
<keyword evidence="2" id="KW-0805">Transcription regulation</keyword>
<dbReference type="Gramene" id="TraesCS6A03G0049200.1">
    <property type="protein sequence ID" value="TraesCS6A03G0049200.1.CDS1"/>
    <property type="gene ID" value="TraesCS6A03G0049200"/>
</dbReference>
<dbReference type="GO" id="GO:0009507">
    <property type="term" value="C:chloroplast"/>
    <property type="evidence" value="ECO:0000318"/>
    <property type="project" value="GO_Central"/>
</dbReference>
<sequence length="322" mass="35977">MGLKRIQAPSKPDAVLAFLADLGLSTVDVTPLVAKDPKLLCAGVDRSLAPNVADLTGLGWSHSEVAQLVAIAGAKLRPRSVVSKLQYFRWLFGSFENLLRTLKLNANLLQHNLDRAVKPNVAFLRECGLDACAIAKLCGHRPRLLTADPERVWLMAASAERIGVPRESRMFRHALHAVSFQSDEKITTKVGYLKNTFRWSDAEAGIAVSNAPTVLRKSKESLRRSSEFFFSVVGLEPAYIAQRPVIISYSLEGRLRPRYCVVEFLKENGLVKRVPSWHTIFNLIEKEFMERYICPHMVAAPHLAEDYAAACRGEMPTSFRFT</sequence>
<evidence type="ECO:0000313" key="5">
    <source>
        <dbReference type="Proteomes" id="UP000019116"/>
    </source>
</evidence>
<dbReference type="EnsemblPlants" id="TraesCS6A02G021800.1">
    <property type="protein sequence ID" value="TraesCS6A02G021800.1.cds1"/>
    <property type="gene ID" value="TraesCS6A02G021800"/>
</dbReference>
<dbReference type="SMART" id="SM00733">
    <property type="entry name" value="Mterf"/>
    <property type="match status" value="4"/>
</dbReference>